<feature type="region of interest" description="Disordered" evidence="1">
    <location>
        <begin position="216"/>
        <end position="235"/>
    </location>
</feature>
<gene>
    <name evidence="2" type="ORF">CBR_g6485</name>
</gene>
<feature type="region of interest" description="Disordered" evidence="1">
    <location>
        <begin position="390"/>
        <end position="511"/>
    </location>
</feature>
<feature type="compositionally biased region" description="Basic and acidic residues" evidence="1">
    <location>
        <begin position="48"/>
        <end position="61"/>
    </location>
</feature>
<dbReference type="AlphaFoldDB" id="A0A388KJZ5"/>
<feature type="compositionally biased region" description="Basic and acidic residues" evidence="1">
    <location>
        <begin position="406"/>
        <end position="465"/>
    </location>
</feature>
<sequence length="511" mass="54803">MMQSGPRSRAEDIEKTEQGSLREEMGVAQDKMAREEDLPGSEQQHLIPEMKDMATSGREEEAPLIPRTREVPTTTTRGGDNEEEEIHEAEEEERRGGIPISTVAQVPGGEEGTAGGAKQGRGGRATSPSPDPTYQSLEDFLQTPEASEMRGLKPGFAAPEPLDEPLNVMPSVKLTIDRAKEYVQDASQTATEKLVSGLVSVKDVSAKAIGEMKEKAMGTGEVAKEKVVEGASGTKETLEHLKDRAVEGAEEVAEGVKDKALHVKEAVAAKLASASTRSSGQLEEERVSPRHRVMSGPPPGFAAPPKVEGEGPTIGEVLQKVTDRLMKTSLTEAVRKTVSTATDATTEGVETVKERSAETLEAVKSKVGETKDAFKCKGEEAKEALKLKGEEAKDKAAEMAGSLKEGTLEKKREVEEGAKSKTAELGEKIEELGEKIQEKAEGYSKEHAEGAHQGLERNSQRRTEVAEPAAGREEEEEGEKQELQGAPAVDVGHSAAETEMATKVEKDPVPT</sequence>
<protein>
    <submittedName>
        <fullName evidence="2">Uncharacterized protein</fullName>
    </submittedName>
</protein>
<organism evidence="2 3">
    <name type="scientific">Chara braunii</name>
    <name type="common">Braun's stonewort</name>
    <dbReference type="NCBI Taxonomy" id="69332"/>
    <lineage>
        <taxon>Eukaryota</taxon>
        <taxon>Viridiplantae</taxon>
        <taxon>Streptophyta</taxon>
        <taxon>Charophyceae</taxon>
        <taxon>Charales</taxon>
        <taxon>Characeae</taxon>
        <taxon>Chara</taxon>
    </lineage>
</organism>
<accession>A0A388KJZ5</accession>
<evidence type="ECO:0000313" key="2">
    <source>
        <dbReference type="EMBL" id="GBG70357.1"/>
    </source>
</evidence>
<feature type="region of interest" description="Disordered" evidence="1">
    <location>
        <begin position="1"/>
        <end position="136"/>
    </location>
</feature>
<dbReference type="SUPFAM" id="SSF58113">
    <property type="entry name" value="Apolipoprotein A-I"/>
    <property type="match status" value="1"/>
</dbReference>
<feature type="region of interest" description="Disordered" evidence="1">
    <location>
        <begin position="272"/>
        <end position="312"/>
    </location>
</feature>
<dbReference type="Proteomes" id="UP000265515">
    <property type="component" value="Unassembled WGS sequence"/>
</dbReference>
<dbReference type="Gramene" id="GBG70357">
    <property type="protein sequence ID" value="GBG70357"/>
    <property type="gene ID" value="CBR_g6485"/>
</dbReference>
<feature type="compositionally biased region" description="Acidic residues" evidence="1">
    <location>
        <begin position="81"/>
        <end position="91"/>
    </location>
</feature>
<keyword evidence="3" id="KW-1185">Reference proteome</keyword>
<feature type="compositionally biased region" description="Gly residues" evidence="1">
    <location>
        <begin position="109"/>
        <end position="123"/>
    </location>
</feature>
<proteinExistence type="predicted"/>
<comment type="caution">
    <text evidence="2">The sequence shown here is derived from an EMBL/GenBank/DDBJ whole genome shotgun (WGS) entry which is preliminary data.</text>
</comment>
<dbReference type="PANTHER" id="PTHR47372:SF11">
    <property type="entry name" value="RE19971P"/>
    <property type="match status" value="1"/>
</dbReference>
<dbReference type="PANTHER" id="PTHR47372">
    <property type="entry name" value="DAUER UP-REGULATED-RELATED"/>
    <property type="match status" value="1"/>
</dbReference>
<feature type="compositionally biased region" description="Basic and acidic residues" evidence="1">
    <location>
        <begin position="8"/>
        <end position="37"/>
    </location>
</feature>
<feature type="compositionally biased region" description="Basic and acidic residues" evidence="1">
    <location>
        <begin position="500"/>
        <end position="511"/>
    </location>
</feature>
<dbReference type="Gene3D" id="1.20.120.20">
    <property type="entry name" value="Apolipoprotein"/>
    <property type="match status" value="1"/>
</dbReference>
<reference evidence="2 3" key="1">
    <citation type="journal article" date="2018" name="Cell">
        <title>The Chara Genome: Secondary Complexity and Implications for Plant Terrestrialization.</title>
        <authorList>
            <person name="Nishiyama T."/>
            <person name="Sakayama H."/>
            <person name="Vries J.D."/>
            <person name="Buschmann H."/>
            <person name="Saint-Marcoux D."/>
            <person name="Ullrich K.K."/>
            <person name="Haas F.B."/>
            <person name="Vanderstraeten L."/>
            <person name="Becker D."/>
            <person name="Lang D."/>
            <person name="Vosolsobe S."/>
            <person name="Rombauts S."/>
            <person name="Wilhelmsson P.K.I."/>
            <person name="Janitza P."/>
            <person name="Kern R."/>
            <person name="Heyl A."/>
            <person name="Rumpler F."/>
            <person name="Villalobos L.I.A.C."/>
            <person name="Clay J.M."/>
            <person name="Skokan R."/>
            <person name="Toyoda A."/>
            <person name="Suzuki Y."/>
            <person name="Kagoshima H."/>
            <person name="Schijlen E."/>
            <person name="Tajeshwar N."/>
            <person name="Catarino B."/>
            <person name="Hetherington A.J."/>
            <person name="Saltykova A."/>
            <person name="Bonnot C."/>
            <person name="Breuninger H."/>
            <person name="Symeonidi A."/>
            <person name="Radhakrishnan G.V."/>
            <person name="Van Nieuwerburgh F."/>
            <person name="Deforce D."/>
            <person name="Chang C."/>
            <person name="Karol K.G."/>
            <person name="Hedrich R."/>
            <person name="Ulvskov P."/>
            <person name="Glockner G."/>
            <person name="Delwiche C.F."/>
            <person name="Petrasek J."/>
            <person name="Van de Peer Y."/>
            <person name="Friml J."/>
            <person name="Beilby M."/>
            <person name="Dolan L."/>
            <person name="Kohara Y."/>
            <person name="Sugano S."/>
            <person name="Fujiyama A."/>
            <person name="Delaux P.-M."/>
            <person name="Quint M."/>
            <person name="TheiBen G."/>
            <person name="Hagemann M."/>
            <person name="Harholt J."/>
            <person name="Dunand C."/>
            <person name="Zachgo S."/>
            <person name="Langdale J."/>
            <person name="Maumus F."/>
            <person name="Straeten D.V.D."/>
            <person name="Gould S.B."/>
            <person name="Rensing S.A."/>
        </authorList>
    </citation>
    <scope>NUCLEOTIDE SEQUENCE [LARGE SCALE GENOMIC DNA]</scope>
    <source>
        <strain evidence="2 3">S276</strain>
    </source>
</reference>
<dbReference type="EMBL" id="BFEA01000129">
    <property type="protein sequence ID" value="GBG70357.1"/>
    <property type="molecule type" value="Genomic_DNA"/>
</dbReference>
<name>A0A388KJZ5_CHABU</name>
<evidence type="ECO:0000256" key="1">
    <source>
        <dbReference type="SAM" id="MobiDB-lite"/>
    </source>
</evidence>
<evidence type="ECO:0000313" key="3">
    <source>
        <dbReference type="Proteomes" id="UP000265515"/>
    </source>
</evidence>
<feature type="compositionally biased region" description="Basic and acidic residues" evidence="1">
    <location>
        <begin position="216"/>
        <end position="228"/>
    </location>
</feature>